<accession>A0ABQ3AWM3</accession>
<feature type="domain" description="Glycosyltransferase subfamily 4-like N-terminal" evidence="3">
    <location>
        <begin position="16"/>
        <end position="182"/>
    </location>
</feature>
<dbReference type="Gene3D" id="3.40.50.2000">
    <property type="entry name" value="Glycogen Phosphorylase B"/>
    <property type="match status" value="2"/>
</dbReference>
<comment type="caution">
    <text evidence="4">The sequence shown here is derived from an EMBL/GenBank/DDBJ whole genome shotgun (WGS) entry which is preliminary data.</text>
</comment>
<evidence type="ECO:0000313" key="5">
    <source>
        <dbReference type="Proteomes" id="UP000601597"/>
    </source>
</evidence>
<protein>
    <submittedName>
        <fullName evidence="4">Glycosyl transferase family 1</fullName>
    </submittedName>
</protein>
<dbReference type="InterPro" id="IPR001296">
    <property type="entry name" value="Glyco_trans_1"/>
</dbReference>
<dbReference type="SUPFAM" id="SSF53756">
    <property type="entry name" value="UDP-Glycosyltransferase/glycogen phosphorylase"/>
    <property type="match status" value="1"/>
</dbReference>
<dbReference type="GO" id="GO:0016740">
    <property type="term" value="F:transferase activity"/>
    <property type="evidence" value="ECO:0007669"/>
    <property type="project" value="UniProtKB-KW"/>
</dbReference>
<dbReference type="Pfam" id="PF13439">
    <property type="entry name" value="Glyco_transf_4"/>
    <property type="match status" value="1"/>
</dbReference>
<evidence type="ECO:0000256" key="1">
    <source>
        <dbReference type="ARBA" id="ARBA00022679"/>
    </source>
</evidence>
<feature type="domain" description="Glycosyl transferase family 1" evidence="2">
    <location>
        <begin position="192"/>
        <end position="344"/>
    </location>
</feature>
<organism evidence="4 5">
    <name type="scientific">Marinobacter zhanjiangensis</name>
    <dbReference type="NCBI Taxonomy" id="578215"/>
    <lineage>
        <taxon>Bacteria</taxon>
        <taxon>Pseudomonadati</taxon>
        <taxon>Pseudomonadota</taxon>
        <taxon>Gammaproteobacteria</taxon>
        <taxon>Pseudomonadales</taxon>
        <taxon>Marinobacteraceae</taxon>
        <taxon>Marinobacter</taxon>
    </lineage>
</organism>
<keyword evidence="5" id="KW-1185">Reference proteome</keyword>
<dbReference type="CDD" id="cd03801">
    <property type="entry name" value="GT4_PimA-like"/>
    <property type="match status" value="1"/>
</dbReference>
<evidence type="ECO:0000259" key="2">
    <source>
        <dbReference type="Pfam" id="PF00534"/>
    </source>
</evidence>
<dbReference type="Proteomes" id="UP000601597">
    <property type="component" value="Unassembled WGS sequence"/>
</dbReference>
<gene>
    <name evidence="4" type="primary">gumH</name>
    <name evidence="4" type="ORF">GCM10007071_16290</name>
</gene>
<keyword evidence="1 4" id="KW-0808">Transferase</keyword>
<dbReference type="PANTHER" id="PTHR46401:SF2">
    <property type="entry name" value="GLYCOSYLTRANSFERASE WBBK-RELATED"/>
    <property type="match status" value="1"/>
</dbReference>
<proteinExistence type="predicted"/>
<dbReference type="EMBL" id="BMXV01000003">
    <property type="protein sequence ID" value="GGY70092.1"/>
    <property type="molecule type" value="Genomic_DNA"/>
</dbReference>
<dbReference type="PANTHER" id="PTHR46401">
    <property type="entry name" value="GLYCOSYLTRANSFERASE WBBK-RELATED"/>
    <property type="match status" value="1"/>
</dbReference>
<evidence type="ECO:0000259" key="3">
    <source>
        <dbReference type="Pfam" id="PF13439"/>
    </source>
</evidence>
<sequence>MSLNVVHVIRQYYPSVGGMEDVVRNIASCQQASRRQNASIVTLNRLFRNSDELLAADDVVDGVPVTRLPYQGSSRYPLCPSVLSKIDRADVVHVHGVDFFFDYLALTRLMHRRPLLVSTHGGFFHTEFASRLKELWFNTITRASSFAYDRIVATSENDGRRFRDIVPESRLEVIENGVNTDKYADKGCRELNRTLIYFGRWSSNKGLLEALNLMQALRRQDPRWQLIIAGREYDFNLQMLDQEVGRRGLTGGAVILEASPSDQRLSELIGQAAWFLCLSRHEGFGLAAIEAMSAGLTPVLSDIPPFRKLTEASGVGIAADATSPETLVAPLQGLYEQGQAAHEERRERAMAFARQYSWPRIADRYIQLYETLGESR</sequence>
<evidence type="ECO:0000313" key="4">
    <source>
        <dbReference type="EMBL" id="GGY70092.1"/>
    </source>
</evidence>
<dbReference type="Pfam" id="PF00534">
    <property type="entry name" value="Glycos_transf_1"/>
    <property type="match status" value="1"/>
</dbReference>
<dbReference type="InterPro" id="IPR028098">
    <property type="entry name" value="Glyco_trans_4-like_N"/>
</dbReference>
<reference evidence="5" key="1">
    <citation type="journal article" date="2019" name="Int. J. Syst. Evol. Microbiol.">
        <title>The Global Catalogue of Microorganisms (GCM) 10K type strain sequencing project: providing services to taxonomists for standard genome sequencing and annotation.</title>
        <authorList>
            <consortium name="The Broad Institute Genomics Platform"/>
            <consortium name="The Broad Institute Genome Sequencing Center for Infectious Disease"/>
            <person name="Wu L."/>
            <person name="Ma J."/>
        </authorList>
    </citation>
    <scope>NUCLEOTIDE SEQUENCE [LARGE SCALE GENOMIC DNA]</scope>
    <source>
        <strain evidence="5">KCTC 22280</strain>
    </source>
</reference>
<dbReference type="RefSeq" id="WP_227712382.1">
    <property type="nucleotide sequence ID" value="NZ_BMXV01000003.1"/>
</dbReference>
<name>A0ABQ3AWM3_9GAMM</name>